<dbReference type="Gene3D" id="1.10.443.10">
    <property type="entry name" value="Intergrase catalytic core"/>
    <property type="match status" value="1"/>
</dbReference>
<protein>
    <recommendedName>
        <fullName evidence="5">Integrase</fullName>
    </recommendedName>
</protein>
<organism evidence="3 4">
    <name type="scientific">Stenotrophomonas maltophilia</name>
    <name type="common">Pseudomonas maltophilia</name>
    <name type="synonym">Xanthomonas maltophilia</name>
    <dbReference type="NCBI Taxonomy" id="40324"/>
    <lineage>
        <taxon>Bacteria</taxon>
        <taxon>Pseudomonadati</taxon>
        <taxon>Pseudomonadota</taxon>
        <taxon>Gammaproteobacteria</taxon>
        <taxon>Lysobacterales</taxon>
        <taxon>Lysobacteraceae</taxon>
        <taxon>Stenotrophomonas</taxon>
        <taxon>Stenotrophomonas maltophilia group</taxon>
    </lineage>
</organism>
<dbReference type="GO" id="GO:0006310">
    <property type="term" value="P:DNA recombination"/>
    <property type="evidence" value="ECO:0007669"/>
    <property type="project" value="UniProtKB-KW"/>
</dbReference>
<dbReference type="SUPFAM" id="SSF56349">
    <property type="entry name" value="DNA breaking-rejoining enzymes"/>
    <property type="match status" value="1"/>
</dbReference>
<dbReference type="GO" id="GO:0003677">
    <property type="term" value="F:DNA binding"/>
    <property type="evidence" value="ECO:0007669"/>
    <property type="project" value="InterPro"/>
</dbReference>
<dbReference type="Proteomes" id="UP000249614">
    <property type="component" value="Unassembled WGS sequence"/>
</dbReference>
<feature type="region of interest" description="Disordered" evidence="2">
    <location>
        <begin position="611"/>
        <end position="643"/>
    </location>
</feature>
<evidence type="ECO:0008006" key="5">
    <source>
        <dbReference type="Google" id="ProtNLM"/>
    </source>
</evidence>
<dbReference type="AlphaFoldDB" id="A0A2W6I2X1"/>
<evidence type="ECO:0000256" key="2">
    <source>
        <dbReference type="SAM" id="MobiDB-lite"/>
    </source>
</evidence>
<sequence length="643" mass="73104">MADAANKRGQRYHLTQAQLRRLTHLQRPEIDPKTGRVHLVPNPGGKADRYLLSMGGGNIPGFGVYIGKTKSTYEVQVGSGNTTKRVTLGDVQTLPLEEAFRKAIDARQVIRTTGDGPKRAAKVHEDALSARQMTVGKCLERYIAELEARMKNGDVKPASVNAVRSSLQRIKRPTVHFHEDQIRDLLQTEGEGEGKTPRIVEAWNACRLACMKESNQLTAEQKSVLEKAGEWWTLNTAQMQALGFKGRHIQRALSAGSAATEHTFGDIHRAINLVIEDEAVLSTIQSRPPELRANPTRILYKRGFFRDHTKLRAHYRKAQTRNPLGEAEDDQSLQRAMKALVQRRDFFTDAHQKVGVDYLFIVLLWGLRRNEGTVLRWYADCNEDELLTEARSWVWLASQPEEKNPTTGKRGSQAFLHDTKTGEVRLIPICYFSERILRLRWDDRLDTIQSFDQRLAKAKAELAAAKKRTIDEVKLALYRKAINREEFRRANAAWVFPARSIKAKEGHYRDSKSLLKYLRTETGRLDLAKDIDQGLTVHDFRRTLGRFASKHLSGRMVSELLRHFQRDGNDGKDKGSDTSEQFYTDQEWSDVRSALAQVEEAMIRTSPRVWNRLKGPDKPVLDEAGDPPVQLAWSRQGAGEEEE</sequence>
<dbReference type="GO" id="GO:0015074">
    <property type="term" value="P:DNA integration"/>
    <property type="evidence" value="ECO:0007669"/>
    <property type="project" value="InterPro"/>
</dbReference>
<reference evidence="3 4" key="1">
    <citation type="submission" date="2016-05" db="EMBL/GenBank/DDBJ databases">
        <authorList>
            <person name="Lavstsen T."/>
            <person name="Jespersen J.S."/>
        </authorList>
    </citation>
    <scope>NUCLEOTIDE SEQUENCE [LARGE SCALE GENOMIC DNA]</scope>
    <source>
        <strain evidence="3 4">SM-5815</strain>
    </source>
</reference>
<evidence type="ECO:0000313" key="3">
    <source>
        <dbReference type="EMBL" id="PZS90100.1"/>
    </source>
</evidence>
<comment type="caution">
    <text evidence="3">The sequence shown here is derived from an EMBL/GenBank/DDBJ whole genome shotgun (WGS) entry which is preliminary data.</text>
</comment>
<gene>
    <name evidence="3" type="ORF">A7X83_11435</name>
</gene>
<proteinExistence type="predicted"/>
<dbReference type="InterPro" id="IPR013762">
    <property type="entry name" value="Integrase-like_cat_sf"/>
</dbReference>
<name>A0A2W6I2X1_STEMA</name>
<accession>A0A2W6I2X1</accession>
<evidence type="ECO:0000256" key="1">
    <source>
        <dbReference type="ARBA" id="ARBA00023172"/>
    </source>
</evidence>
<dbReference type="InterPro" id="IPR011010">
    <property type="entry name" value="DNA_brk_join_enz"/>
</dbReference>
<keyword evidence="1" id="KW-0233">DNA recombination</keyword>
<evidence type="ECO:0000313" key="4">
    <source>
        <dbReference type="Proteomes" id="UP000249614"/>
    </source>
</evidence>
<dbReference type="EMBL" id="LXXM01000189">
    <property type="protein sequence ID" value="PZS90100.1"/>
    <property type="molecule type" value="Genomic_DNA"/>
</dbReference>